<organism evidence="1 2">
    <name type="scientific">Chaenocephalus aceratus</name>
    <name type="common">Blackfin icefish</name>
    <name type="synonym">Chaenichthys aceratus</name>
    <dbReference type="NCBI Taxonomy" id="36190"/>
    <lineage>
        <taxon>Eukaryota</taxon>
        <taxon>Metazoa</taxon>
        <taxon>Chordata</taxon>
        <taxon>Craniata</taxon>
        <taxon>Vertebrata</taxon>
        <taxon>Euteleostomi</taxon>
        <taxon>Actinopterygii</taxon>
        <taxon>Neopterygii</taxon>
        <taxon>Teleostei</taxon>
        <taxon>Neoteleostei</taxon>
        <taxon>Acanthomorphata</taxon>
        <taxon>Eupercaria</taxon>
        <taxon>Perciformes</taxon>
        <taxon>Notothenioidei</taxon>
        <taxon>Channichthyidae</taxon>
        <taxon>Chaenocephalus</taxon>
    </lineage>
</organism>
<accession>A0ACB9XNK4</accession>
<dbReference type="Proteomes" id="UP001057452">
    <property type="component" value="Chromosome 4"/>
</dbReference>
<feature type="non-terminal residue" evidence="1">
    <location>
        <position position="1"/>
    </location>
</feature>
<comment type="caution">
    <text evidence="1">The sequence shown here is derived from an EMBL/GenBank/DDBJ whole genome shotgun (WGS) entry which is preliminary data.</text>
</comment>
<reference evidence="1" key="1">
    <citation type="submission" date="2022-05" db="EMBL/GenBank/DDBJ databases">
        <title>Chromosome-level genome of Chaenocephalus aceratus.</title>
        <authorList>
            <person name="Park H."/>
        </authorList>
    </citation>
    <scope>NUCLEOTIDE SEQUENCE</scope>
    <source>
        <strain evidence="1">KU_202001</strain>
    </source>
</reference>
<gene>
    <name evidence="1" type="ORF">KUCAC02_022380</name>
</gene>
<evidence type="ECO:0000313" key="2">
    <source>
        <dbReference type="Proteomes" id="UP001057452"/>
    </source>
</evidence>
<protein>
    <submittedName>
        <fullName evidence="1">Uncharacterized protein</fullName>
    </submittedName>
</protein>
<keyword evidence="2" id="KW-1185">Reference proteome</keyword>
<sequence length="58" mass="6148">RQKHRAGFPLRAVSEILLTVSGMCGGETSSAQQEQHDMIQGMVQSSFSSPAGAVEVQS</sequence>
<feature type="non-terminal residue" evidence="1">
    <location>
        <position position="58"/>
    </location>
</feature>
<proteinExistence type="predicted"/>
<dbReference type="EMBL" id="CM043788">
    <property type="protein sequence ID" value="KAI4828275.1"/>
    <property type="molecule type" value="Genomic_DNA"/>
</dbReference>
<name>A0ACB9XNK4_CHAAC</name>
<evidence type="ECO:0000313" key="1">
    <source>
        <dbReference type="EMBL" id="KAI4828275.1"/>
    </source>
</evidence>